<dbReference type="SUPFAM" id="SSF52972">
    <property type="entry name" value="ITPase-like"/>
    <property type="match status" value="1"/>
</dbReference>
<comment type="similarity">
    <text evidence="3">Belongs to the Maf family.</text>
</comment>
<dbReference type="GO" id="GO:0047429">
    <property type="term" value="F:nucleoside triphosphate diphosphatase activity"/>
    <property type="evidence" value="ECO:0007669"/>
    <property type="project" value="UniProtKB-EC"/>
</dbReference>
<comment type="catalytic activity">
    <reaction evidence="3">
        <text>a 2'-deoxyribonucleoside 5'-triphosphate + H2O = a 2'-deoxyribonucleoside 5'-phosphate + diphosphate + H(+)</text>
        <dbReference type="Rhea" id="RHEA:44644"/>
        <dbReference type="ChEBI" id="CHEBI:15377"/>
        <dbReference type="ChEBI" id="CHEBI:15378"/>
        <dbReference type="ChEBI" id="CHEBI:33019"/>
        <dbReference type="ChEBI" id="CHEBI:61560"/>
        <dbReference type="ChEBI" id="CHEBI:65317"/>
        <dbReference type="EC" id="3.6.1.9"/>
    </reaction>
</comment>
<accession>A0A6P2CFQ9</accession>
<organism evidence="4 5">
    <name type="scientific">Rhodococcus rhodnii</name>
    <dbReference type="NCBI Taxonomy" id="38312"/>
    <lineage>
        <taxon>Bacteria</taxon>
        <taxon>Bacillati</taxon>
        <taxon>Actinomycetota</taxon>
        <taxon>Actinomycetes</taxon>
        <taxon>Mycobacteriales</taxon>
        <taxon>Nocardiaceae</taxon>
        <taxon>Rhodococcus</taxon>
    </lineage>
</organism>
<sequence>MTTFVLASASPARLAVLRAAGIDPVVRVSGVDEDAVTAGLGPDPAPELVVGELARAKATAVIEAVTREGIYDAVIVGCDSMLLIDGELQGKPGTVDAARTRWRTMAGGSGTLLTGHSIVHISNGVTVGERHAHTATVVHFATPTDAELEAYLASGEPLAVAGAFTLDALGGWFVERIEGDPSSVVGIGLPLVRSLLTELGFAVSDLWSVPREI</sequence>
<dbReference type="PANTHER" id="PTHR43213:SF5">
    <property type="entry name" value="BIFUNCTIONAL DTTP_UTP PYROPHOSPHATASE_METHYLTRANSFERASE PROTEIN-RELATED"/>
    <property type="match status" value="1"/>
</dbReference>
<gene>
    <name evidence="4" type="ORF">DW322_10415</name>
</gene>
<evidence type="ECO:0000313" key="5">
    <source>
        <dbReference type="Proteomes" id="UP000471120"/>
    </source>
</evidence>
<dbReference type="Proteomes" id="UP000471120">
    <property type="component" value="Unassembled WGS sequence"/>
</dbReference>
<feature type="active site" description="Proton acceptor" evidence="3">
    <location>
        <position position="79"/>
    </location>
</feature>
<dbReference type="EC" id="3.6.1.9" evidence="3"/>
<dbReference type="GO" id="GO:0009117">
    <property type="term" value="P:nucleotide metabolic process"/>
    <property type="evidence" value="ECO:0007669"/>
    <property type="project" value="UniProtKB-KW"/>
</dbReference>
<evidence type="ECO:0000256" key="1">
    <source>
        <dbReference type="ARBA" id="ARBA00001968"/>
    </source>
</evidence>
<reference evidence="4 5" key="1">
    <citation type="submission" date="2018-07" db="EMBL/GenBank/DDBJ databases">
        <title>Genome sequence of Rhodococcus rhodnii ATCC 35071 from Rhodnius prolixus.</title>
        <authorList>
            <person name="Patel V."/>
            <person name="Vogel K.J."/>
        </authorList>
    </citation>
    <scope>NUCLEOTIDE SEQUENCE [LARGE SCALE GENOMIC DNA]</scope>
    <source>
        <strain evidence="4 5">ATCC 35071</strain>
    </source>
</reference>
<comment type="caution">
    <text evidence="4">The sequence shown here is derived from an EMBL/GenBank/DDBJ whole genome shotgun (WGS) entry which is preliminary data.</text>
</comment>
<dbReference type="AlphaFoldDB" id="A0A6P2CFQ9"/>
<evidence type="ECO:0000256" key="2">
    <source>
        <dbReference type="ARBA" id="ARBA00022801"/>
    </source>
</evidence>
<dbReference type="GO" id="GO:0005737">
    <property type="term" value="C:cytoplasm"/>
    <property type="evidence" value="ECO:0007669"/>
    <property type="project" value="UniProtKB-SubCell"/>
</dbReference>
<keyword evidence="3" id="KW-0546">Nucleotide metabolism</keyword>
<comment type="subcellular location">
    <subcellularLocation>
        <location evidence="3">Cytoplasm</location>
    </subcellularLocation>
</comment>
<proteinExistence type="inferred from homology"/>
<dbReference type="NCBIfam" id="TIGR00172">
    <property type="entry name" value="maf"/>
    <property type="match status" value="1"/>
</dbReference>
<comment type="catalytic activity">
    <reaction evidence="3">
        <text>a ribonucleoside 5'-triphosphate + H2O = a ribonucleoside 5'-phosphate + diphosphate + H(+)</text>
        <dbReference type="Rhea" id="RHEA:23996"/>
        <dbReference type="ChEBI" id="CHEBI:15377"/>
        <dbReference type="ChEBI" id="CHEBI:15378"/>
        <dbReference type="ChEBI" id="CHEBI:33019"/>
        <dbReference type="ChEBI" id="CHEBI:58043"/>
        <dbReference type="ChEBI" id="CHEBI:61557"/>
        <dbReference type="EC" id="3.6.1.9"/>
    </reaction>
</comment>
<dbReference type="HAMAP" id="MF_00528">
    <property type="entry name" value="Maf"/>
    <property type="match status" value="1"/>
</dbReference>
<comment type="function">
    <text evidence="3">Nucleoside triphosphate pyrophosphatase. May have a dual role in cell division arrest and in preventing the incorporation of modified nucleotides into cellular nucleic acids.</text>
</comment>
<dbReference type="PIRSF" id="PIRSF006305">
    <property type="entry name" value="Maf"/>
    <property type="match status" value="1"/>
</dbReference>
<dbReference type="CDD" id="cd00555">
    <property type="entry name" value="Maf"/>
    <property type="match status" value="1"/>
</dbReference>
<dbReference type="EMBL" id="QRCM01000001">
    <property type="protein sequence ID" value="TXG90561.1"/>
    <property type="molecule type" value="Genomic_DNA"/>
</dbReference>
<dbReference type="Pfam" id="PF02545">
    <property type="entry name" value="Maf"/>
    <property type="match status" value="1"/>
</dbReference>
<dbReference type="InterPro" id="IPR029001">
    <property type="entry name" value="ITPase-like_fam"/>
</dbReference>
<dbReference type="PANTHER" id="PTHR43213">
    <property type="entry name" value="BIFUNCTIONAL DTTP/UTP PYROPHOSPHATASE/METHYLTRANSFERASE PROTEIN-RELATED"/>
    <property type="match status" value="1"/>
</dbReference>
<name>A0A6P2CFQ9_9NOCA</name>
<keyword evidence="2 3" id="KW-0378">Hydrolase</keyword>
<dbReference type="Gene3D" id="3.90.950.10">
    <property type="match status" value="1"/>
</dbReference>
<dbReference type="InterPro" id="IPR003697">
    <property type="entry name" value="Maf-like"/>
</dbReference>
<evidence type="ECO:0000313" key="4">
    <source>
        <dbReference type="EMBL" id="TXG90561.1"/>
    </source>
</evidence>
<evidence type="ECO:0000256" key="3">
    <source>
        <dbReference type="HAMAP-Rule" id="MF_00528"/>
    </source>
</evidence>
<comment type="cofactor">
    <cofactor evidence="1 3">
        <name>a divalent metal cation</name>
        <dbReference type="ChEBI" id="CHEBI:60240"/>
    </cofactor>
</comment>
<protein>
    <recommendedName>
        <fullName evidence="3">Nucleoside triphosphate pyrophosphatase</fullName>
        <ecNumber evidence="3">3.6.1.9</ecNumber>
    </recommendedName>
    <alternativeName>
        <fullName evidence="3">Nucleotide pyrophosphatase</fullName>
        <shortName evidence="3">Nucleotide PPase</shortName>
    </alternativeName>
</protein>
<keyword evidence="3" id="KW-0963">Cytoplasm</keyword>
<comment type="caution">
    <text evidence="3">Lacks conserved residue(s) required for the propagation of feature annotation.</text>
</comment>
<dbReference type="RefSeq" id="WP_010839235.1">
    <property type="nucleotide sequence ID" value="NZ_QRCM01000001.1"/>
</dbReference>